<dbReference type="InterPro" id="IPR025989">
    <property type="entry name" value="Virulence_F_dom"/>
</dbReference>
<dbReference type="Pfam" id="PF13769">
    <property type="entry name" value="Virulence_fact"/>
    <property type="match status" value="1"/>
</dbReference>
<feature type="domain" description="Virulence factor" evidence="1">
    <location>
        <begin position="8"/>
        <end position="92"/>
    </location>
</feature>
<dbReference type="OrthoDB" id="7359147at2"/>
<sequence>MGTLTVLYWRDIPAQVIARAGRNKVGRQLDERFEKAIDRAAMRSKTRDSDAYLAEWRRSDGEPCGDDLEQAVAARVAEIEAAFDDARLDELVAAGGHAGVDDGTG</sequence>
<proteinExistence type="predicted"/>
<organism evidence="2 3">
    <name type="scientific">Oceanibacterium hippocampi</name>
    <dbReference type="NCBI Taxonomy" id="745714"/>
    <lineage>
        <taxon>Bacteria</taxon>
        <taxon>Pseudomonadati</taxon>
        <taxon>Pseudomonadota</taxon>
        <taxon>Alphaproteobacteria</taxon>
        <taxon>Sneathiellales</taxon>
        <taxon>Sneathiellaceae</taxon>
        <taxon>Oceanibacterium</taxon>
    </lineage>
</organism>
<evidence type="ECO:0000313" key="2">
    <source>
        <dbReference type="EMBL" id="SLN77185.1"/>
    </source>
</evidence>
<protein>
    <recommendedName>
        <fullName evidence="1">Virulence factor domain-containing protein</fullName>
    </recommendedName>
</protein>
<name>A0A1Y5U270_9PROT</name>
<evidence type="ECO:0000259" key="1">
    <source>
        <dbReference type="Pfam" id="PF13769"/>
    </source>
</evidence>
<dbReference type="EMBL" id="FWFR01000006">
    <property type="protein sequence ID" value="SLN77185.1"/>
    <property type="molecule type" value="Genomic_DNA"/>
</dbReference>
<accession>A0A1Y5U270</accession>
<dbReference type="Proteomes" id="UP000193200">
    <property type="component" value="Unassembled WGS sequence"/>
</dbReference>
<dbReference type="AlphaFoldDB" id="A0A1Y5U270"/>
<dbReference type="InParanoid" id="A0A1Y5U270"/>
<reference evidence="2 3" key="1">
    <citation type="submission" date="2017-03" db="EMBL/GenBank/DDBJ databases">
        <authorList>
            <person name="Afonso C.L."/>
            <person name="Miller P.J."/>
            <person name="Scott M.A."/>
            <person name="Spackman E."/>
            <person name="Goraichik I."/>
            <person name="Dimitrov K.M."/>
            <person name="Suarez D.L."/>
            <person name="Swayne D.E."/>
        </authorList>
    </citation>
    <scope>NUCLEOTIDE SEQUENCE [LARGE SCALE GENOMIC DNA]</scope>
    <source>
        <strain evidence="2 3">CECT 7691</strain>
    </source>
</reference>
<gene>
    <name evidence="2" type="ORF">OCH7691_04323</name>
</gene>
<dbReference type="RefSeq" id="WP_085885656.1">
    <property type="nucleotide sequence ID" value="NZ_FWFR01000006.1"/>
</dbReference>
<keyword evidence="3" id="KW-1185">Reference proteome</keyword>
<evidence type="ECO:0000313" key="3">
    <source>
        <dbReference type="Proteomes" id="UP000193200"/>
    </source>
</evidence>